<dbReference type="GO" id="GO:0005886">
    <property type="term" value="C:plasma membrane"/>
    <property type="evidence" value="ECO:0007669"/>
    <property type="project" value="TreeGrafter"/>
</dbReference>
<keyword evidence="7 8" id="KW-0472">Membrane</keyword>
<evidence type="ECO:0000256" key="8">
    <source>
        <dbReference type="SAM" id="Phobius"/>
    </source>
</evidence>
<dbReference type="PROSITE" id="PS51384">
    <property type="entry name" value="FAD_FR"/>
    <property type="match status" value="1"/>
</dbReference>
<evidence type="ECO:0000256" key="1">
    <source>
        <dbReference type="ARBA" id="ARBA00004141"/>
    </source>
</evidence>
<name>A0AA39SF42_ACESA</name>
<dbReference type="AlphaFoldDB" id="A0AA39SF42"/>
<keyword evidence="6" id="KW-0560">Oxidoreductase</keyword>
<evidence type="ECO:0000256" key="5">
    <source>
        <dbReference type="ARBA" id="ARBA00022989"/>
    </source>
</evidence>
<dbReference type="Pfam" id="PF01794">
    <property type="entry name" value="Ferric_reduct"/>
    <property type="match status" value="1"/>
</dbReference>
<dbReference type="SUPFAM" id="SSF63380">
    <property type="entry name" value="Riboflavin synthase domain-like"/>
    <property type="match status" value="1"/>
</dbReference>
<keyword evidence="5 8" id="KW-1133">Transmembrane helix</keyword>
<evidence type="ECO:0000259" key="9">
    <source>
        <dbReference type="PROSITE" id="PS51384"/>
    </source>
</evidence>
<evidence type="ECO:0000256" key="2">
    <source>
        <dbReference type="ARBA" id="ARBA00022630"/>
    </source>
</evidence>
<dbReference type="InterPro" id="IPR017938">
    <property type="entry name" value="Riboflavin_synthase-like_b-brl"/>
</dbReference>
<organism evidence="10 11">
    <name type="scientific">Acer saccharum</name>
    <name type="common">Sugar maple</name>
    <dbReference type="NCBI Taxonomy" id="4024"/>
    <lineage>
        <taxon>Eukaryota</taxon>
        <taxon>Viridiplantae</taxon>
        <taxon>Streptophyta</taxon>
        <taxon>Embryophyta</taxon>
        <taxon>Tracheophyta</taxon>
        <taxon>Spermatophyta</taxon>
        <taxon>Magnoliopsida</taxon>
        <taxon>eudicotyledons</taxon>
        <taxon>Gunneridae</taxon>
        <taxon>Pentapetalae</taxon>
        <taxon>rosids</taxon>
        <taxon>malvids</taxon>
        <taxon>Sapindales</taxon>
        <taxon>Sapindaceae</taxon>
        <taxon>Hippocastanoideae</taxon>
        <taxon>Acereae</taxon>
        <taxon>Acer</taxon>
    </lineage>
</organism>
<keyword evidence="4" id="KW-0274">FAD</keyword>
<evidence type="ECO:0000313" key="11">
    <source>
        <dbReference type="Proteomes" id="UP001168877"/>
    </source>
</evidence>
<dbReference type="InterPro" id="IPR000778">
    <property type="entry name" value="Cyt_b245_heavy_chain"/>
</dbReference>
<feature type="transmembrane region" description="Helical" evidence="8">
    <location>
        <begin position="43"/>
        <end position="61"/>
    </location>
</feature>
<dbReference type="PANTHER" id="PTHR11972">
    <property type="entry name" value="NADPH OXIDASE"/>
    <property type="match status" value="1"/>
</dbReference>
<sequence length="236" mass="26648">MEVITAWPAEAGVVEGKFPLMMLAFTGPKLLTPRKILEWPESGVAKLAGLITLATGLLIWVTSVPLVRKHYFEVFYYTHHLYIIFVIFLAMHVSVIFFSIVAGSIFLFMLDRLLRFCQSRNTVDVVSATCFPSGILKLVLSKPKNLQHNALSFIFLRVKKVSRLQWHPFSVSSSSLDGDQIYLSVFIRALGGWTTKINENFSSISRANETLADQLHLHPHINVEGPYGHELPHHSM</sequence>
<evidence type="ECO:0000256" key="6">
    <source>
        <dbReference type="ARBA" id="ARBA00023002"/>
    </source>
</evidence>
<evidence type="ECO:0000256" key="3">
    <source>
        <dbReference type="ARBA" id="ARBA00022692"/>
    </source>
</evidence>
<dbReference type="InterPro" id="IPR013130">
    <property type="entry name" value="Fe3_Rdtase_TM_dom"/>
</dbReference>
<dbReference type="PRINTS" id="PR00466">
    <property type="entry name" value="GP91PHOX"/>
</dbReference>
<dbReference type="PANTHER" id="PTHR11972:SF69">
    <property type="entry name" value="FERRIC REDUCTION OXIDASE 6-RELATED"/>
    <property type="match status" value="1"/>
</dbReference>
<accession>A0AA39SF42</accession>
<dbReference type="Pfam" id="PF08022">
    <property type="entry name" value="FAD_binding_8"/>
    <property type="match status" value="1"/>
</dbReference>
<proteinExistence type="predicted"/>
<keyword evidence="3 8" id="KW-0812">Transmembrane</keyword>
<protein>
    <recommendedName>
        <fullName evidence="9">FAD-binding FR-type domain-containing protein</fullName>
    </recommendedName>
</protein>
<dbReference type="GO" id="GO:0000293">
    <property type="term" value="F:ferric-chelate reductase activity"/>
    <property type="evidence" value="ECO:0007669"/>
    <property type="project" value="TreeGrafter"/>
</dbReference>
<evidence type="ECO:0000256" key="7">
    <source>
        <dbReference type="ARBA" id="ARBA00023136"/>
    </source>
</evidence>
<feature type="domain" description="FAD-binding FR-type" evidence="9">
    <location>
        <begin position="118"/>
        <end position="233"/>
    </location>
</feature>
<dbReference type="Proteomes" id="UP001168877">
    <property type="component" value="Unassembled WGS sequence"/>
</dbReference>
<dbReference type="InterPro" id="IPR017927">
    <property type="entry name" value="FAD-bd_FR_type"/>
</dbReference>
<dbReference type="Gene3D" id="2.40.30.10">
    <property type="entry name" value="Translation factors"/>
    <property type="match status" value="1"/>
</dbReference>
<feature type="transmembrane region" description="Helical" evidence="8">
    <location>
        <begin position="81"/>
        <end position="110"/>
    </location>
</feature>
<keyword evidence="11" id="KW-1185">Reference proteome</keyword>
<reference evidence="10" key="2">
    <citation type="submission" date="2023-06" db="EMBL/GenBank/DDBJ databases">
        <authorList>
            <person name="Swenson N.G."/>
            <person name="Wegrzyn J.L."/>
            <person name="Mcevoy S.L."/>
        </authorList>
    </citation>
    <scope>NUCLEOTIDE SEQUENCE</scope>
    <source>
        <strain evidence="10">NS2018</strain>
        <tissue evidence="10">Leaf</tissue>
    </source>
</reference>
<reference evidence="10" key="1">
    <citation type="journal article" date="2022" name="Plant J.">
        <title>Strategies of tolerance reflected in two North American maple genomes.</title>
        <authorList>
            <person name="McEvoy S.L."/>
            <person name="Sezen U.U."/>
            <person name="Trouern-Trend A."/>
            <person name="McMahon S.M."/>
            <person name="Schaberg P.G."/>
            <person name="Yang J."/>
            <person name="Wegrzyn J.L."/>
            <person name="Swenson N.G."/>
        </authorList>
    </citation>
    <scope>NUCLEOTIDE SEQUENCE</scope>
    <source>
        <strain evidence="10">NS2018</strain>
    </source>
</reference>
<keyword evidence="2" id="KW-0285">Flavoprotein</keyword>
<dbReference type="InterPro" id="IPR013112">
    <property type="entry name" value="FAD-bd_8"/>
</dbReference>
<evidence type="ECO:0000313" key="10">
    <source>
        <dbReference type="EMBL" id="KAK0589937.1"/>
    </source>
</evidence>
<gene>
    <name evidence="10" type="ORF">LWI29_020409</name>
</gene>
<dbReference type="InterPro" id="IPR050369">
    <property type="entry name" value="RBOH/FRE"/>
</dbReference>
<comment type="caution">
    <text evidence="10">The sequence shown here is derived from an EMBL/GenBank/DDBJ whole genome shotgun (WGS) entry which is preliminary data.</text>
</comment>
<comment type="subcellular location">
    <subcellularLocation>
        <location evidence="1">Membrane</location>
        <topology evidence="1">Multi-pass membrane protein</topology>
    </subcellularLocation>
</comment>
<evidence type="ECO:0000256" key="4">
    <source>
        <dbReference type="ARBA" id="ARBA00022827"/>
    </source>
</evidence>
<dbReference type="EMBL" id="JAUESC010000381">
    <property type="protein sequence ID" value="KAK0589937.1"/>
    <property type="molecule type" value="Genomic_DNA"/>
</dbReference>